<keyword evidence="4 8" id="KW-0812">Transmembrane</keyword>
<keyword evidence="6 8" id="KW-0472">Membrane</keyword>
<evidence type="ECO:0000256" key="1">
    <source>
        <dbReference type="ARBA" id="ARBA00004651"/>
    </source>
</evidence>
<dbReference type="Pfam" id="PF02706">
    <property type="entry name" value="Wzz"/>
    <property type="match status" value="1"/>
</dbReference>
<organism evidence="11 12">
    <name type="scientific">Megasphaera intestinihominis</name>
    <dbReference type="NCBI Taxonomy" id="3133159"/>
    <lineage>
        <taxon>Bacteria</taxon>
        <taxon>Bacillati</taxon>
        <taxon>Bacillota</taxon>
        <taxon>Negativicutes</taxon>
        <taxon>Veillonellales</taxon>
        <taxon>Veillonellaceae</taxon>
        <taxon>Megasphaera</taxon>
    </lineage>
</organism>
<protein>
    <submittedName>
        <fullName evidence="11">GumC family protein</fullName>
    </submittedName>
</protein>
<keyword evidence="7" id="KW-0175">Coiled coil</keyword>
<reference evidence="11 12" key="1">
    <citation type="submission" date="2024-03" db="EMBL/GenBank/DDBJ databases">
        <title>Human intestinal bacterial collection.</title>
        <authorList>
            <person name="Pauvert C."/>
            <person name="Hitch T.C.A."/>
            <person name="Clavel T."/>
        </authorList>
    </citation>
    <scope>NUCLEOTIDE SEQUENCE [LARGE SCALE GENOMIC DNA]</scope>
    <source>
        <strain evidence="11 12">CLA-AA-H81</strain>
    </source>
</reference>
<dbReference type="Pfam" id="PF13807">
    <property type="entry name" value="GNVR"/>
    <property type="match status" value="1"/>
</dbReference>
<feature type="domain" description="Polysaccharide chain length determinant N-terminal" evidence="9">
    <location>
        <begin position="5"/>
        <end position="97"/>
    </location>
</feature>
<keyword evidence="3" id="KW-1003">Cell membrane</keyword>
<comment type="subcellular location">
    <subcellularLocation>
        <location evidence="1">Cell membrane</location>
        <topology evidence="1">Multi-pass membrane protein</topology>
    </subcellularLocation>
</comment>
<keyword evidence="12" id="KW-1185">Reference proteome</keyword>
<proteinExistence type="inferred from homology"/>
<feature type="transmembrane region" description="Helical" evidence="8">
    <location>
        <begin position="22"/>
        <end position="44"/>
    </location>
</feature>
<dbReference type="PANTHER" id="PTHR32309:SF13">
    <property type="entry name" value="FERRIC ENTEROBACTIN TRANSPORT PROTEIN FEPE"/>
    <property type="match status" value="1"/>
</dbReference>
<name>A0ABV1CZW1_9FIRM</name>
<evidence type="ECO:0000313" key="12">
    <source>
        <dbReference type="Proteomes" id="UP001433088"/>
    </source>
</evidence>
<evidence type="ECO:0000259" key="10">
    <source>
        <dbReference type="Pfam" id="PF13807"/>
    </source>
</evidence>
<dbReference type="EMBL" id="JBBMEU010000071">
    <property type="protein sequence ID" value="MEQ2423018.1"/>
    <property type="molecule type" value="Genomic_DNA"/>
</dbReference>
<evidence type="ECO:0000256" key="5">
    <source>
        <dbReference type="ARBA" id="ARBA00022989"/>
    </source>
</evidence>
<dbReference type="PANTHER" id="PTHR32309">
    <property type="entry name" value="TYROSINE-PROTEIN KINASE"/>
    <property type="match status" value="1"/>
</dbReference>
<feature type="coiled-coil region" evidence="7">
    <location>
        <begin position="161"/>
        <end position="202"/>
    </location>
</feature>
<dbReference type="InterPro" id="IPR050445">
    <property type="entry name" value="Bact_polysacc_biosynth/exp"/>
</dbReference>
<evidence type="ECO:0000256" key="2">
    <source>
        <dbReference type="ARBA" id="ARBA00006683"/>
    </source>
</evidence>
<evidence type="ECO:0000256" key="3">
    <source>
        <dbReference type="ARBA" id="ARBA00022475"/>
    </source>
</evidence>
<evidence type="ECO:0000259" key="9">
    <source>
        <dbReference type="Pfam" id="PF02706"/>
    </source>
</evidence>
<keyword evidence="5 8" id="KW-1133">Transmembrane helix</keyword>
<feature type="transmembrane region" description="Helical" evidence="8">
    <location>
        <begin position="412"/>
        <end position="432"/>
    </location>
</feature>
<feature type="domain" description="Tyrosine-protein kinase G-rich" evidence="10">
    <location>
        <begin position="356"/>
        <end position="434"/>
    </location>
</feature>
<evidence type="ECO:0000313" key="11">
    <source>
        <dbReference type="EMBL" id="MEQ2423018.1"/>
    </source>
</evidence>
<dbReference type="InterPro" id="IPR003856">
    <property type="entry name" value="LPS_length_determ_N"/>
</dbReference>
<evidence type="ECO:0000256" key="4">
    <source>
        <dbReference type="ARBA" id="ARBA00022692"/>
    </source>
</evidence>
<comment type="similarity">
    <text evidence="2">Belongs to the CpsC/CapA family.</text>
</comment>
<evidence type="ECO:0000256" key="6">
    <source>
        <dbReference type="ARBA" id="ARBA00023136"/>
    </source>
</evidence>
<accession>A0ABV1CZW1</accession>
<evidence type="ECO:0000256" key="7">
    <source>
        <dbReference type="SAM" id="Coils"/>
    </source>
</evidence>
<dbReference type="RefSeq" id="WP_292298431.1">
    <property type="nucleotide sequence ID" value="NZ_JBBMEU010000071.1"/>
</dbReference>
<dbReference type="Proteomes" id="UP001433088">
    <property type="component" value="Unassembled WGS sequence"/>
</dbReference>
<sequence>MEEITIDLKDLFQVVMANKKKIAAITAAFMIAGGAYLLVAPPVYQSTSLLRIKQDKGLGDSILSKVSGGNAMDDKQRMMTDAEILKSRNVVLPVIAQTEERDENGKLPDYDGYVKSHIITKPYKDTEILEVDVTGKSPEQAQKANNLIIKGFMNRLTELSHDEQKRTREFLEKRLAASKDELSQAEDKLQQYQAANKMYSTDDQMKQLTDKLNIVDKAKAENQLNLETAQAGLSSVNEQLSSAGVSIADSPAIQQYKTQLAQLEATKASYVGKYTDEHPKMQEINNQINSTRDSLNQEISKIVAQQAPSSNTVQQGLLADKFKNEAAIAVAQSKKTALDQMDSENDAIIASLPEKEQGFVRVKRDADVNNEIYVMLAKRLEEAKVAEVMVPNEVQVVDWGTLPEKPIKPRKVLIMAIMTLLGLIVGMGTVIVQSLMYRKIRTAEDVEKELGLPVLGMIPDTNTLQKEPDSSHGLWSKLRRKLWRK</sequence>
<dbReference type="InterPro" id="IPR032807">
    <property type="entry name" value="GNVR"/>
</dbReference>
<gene>
    <name evidence="11" type="ORF">WMO23_09800</name>
</gene>
<evidence type="ECO:0000256" key="8">
    <source>
        <dbReference type="SAM" id="Phobius"/>
    </source>
</evidence>
<feature type="coiled-coil region" evidence="7">
    <location>
        <begin position="253"/>
        <end position="301"/>
    </location>
</feature>
<comment type="caution">
    <text evidence="11">The sequence shown here is derived from an EMBL/GenBank/DDBJ whole genome shotgun (WGS) entry which is preliminary data.</text>
</comment>